<dbReference type="Proteomes" id="UP001310692">
    <property type="component" value="Unassembled WGS sequence"/>
</dbReference>
<name>A0ABU7M071_9PROT</name>
<protein>
    <recommendedName>
        <fullName evidence="4">Peptidase inhibitor I78 family protein</fullName>
    </recommendedName>
</protein>
<evidence type="ECO:0000313" key="3">
    <source>
        <dbReference type="Proteomes" id="UP001310692"/>
    </source>
</evidence>
<accession>A0ABU7M071</accession>
<evidence type="ECO:0000256" key="1">
    <source>
        <dbReference type="SAM" id="SignalP"/>
    </source>
</evidence>
<reference evidence="2 3" key="1">
    <citation type="submission" date="2024-01" db="EMBL/GenBank/DDBJ databases">
        <title>Hyphobacterium bacterium isolated from marine sediment.</title>
        <authorList>
            <person name="Zhao S."/>
        </authorList>
    </citation>
    <scope>NUCLEOTIDE SEQUENCE [LARGE SCALE GENOMIC DNA]</scope>
    <source>
        <strain evidence="2 3">Y60-23</strain>
    </source>
</reference>
<feature type="chain" id="PRO_5045726745" description="Peptidase inhibitor I78 family protein" evidence="1">
    <location>
        <begin position="32"/>
        <end position="104"/>
    </location>
</feature>
<dbReference type="EMBL" id="JAZDRO010000004">
    <property type="protein sequence ID" value="MEE2567198.1"/>
    <property type="molecule type" value="Genomic_DNA"/>
</dbReference>
<dbReference type="RefSeq" id="WP_330196758.1">
    <property type="nucleotide sequence ID" value="NZ_JAZDRO010000004.1"/>
</dbReference>
<keyword evidence="1" id="KW-0732">Signal</keyword>
<sequence>MSQFKRILAIPAAVAGVVFLAAMSMQTPVLPANGLSEDGFAPTCPAEALQHLVGQPIGEVDLNSMPRPFEVHETGIAPLETSEGGFQTNVEFSADGRVTNVYCG</sequence>
<gene>
    <name evidence="2" type="ORF">V0U35_10970</name>
</gene>
<proteinExistence type="predicted"/>
<evidence type="ECO:0000313" key="2">
    <source>
        <dbReference type="EMBL" id="MEE2567198.1"/>
    </source>
</evidence>
<comment type="caution">
    <text evidence="2">The sequence shown here is derived from an EMBL/GenBank/DDBJ whole genome shotgun (WGS) entry which is preliminary data.</text>
</comment>
<feature type="signal peptide" evidence="1">
    <location>
        <begin position="1"/>
        <end position="31"/>
    </location>
</feature>
<evidence type="ECO:0008006" key="4">
    <source>
        <dbReference type="Google" id="ProtNLM"/>
    </source>
</evidence>
<keyword evidence="3" id="KW-1185">Reference proteome</keyword>
<organism evidence="2 3">
    <name type="scientific">Hyphobacterium marinum</name>
    <dbReference type="NCBI Taxonomy" id="3116574"/>
    <lineage>
        <taxon>Bacteria</taxon>
        <taxon>Pseudomonadati</taxon>
        <taxon>Pseudomonadota</taxon>
        <taxon>Alphaproteobacteria</taxon>
        <taxon>Maricaulales</taxon>
        <taxon>Maricaulaceae</taxon>
        <taxon>Hyphobacterium</taxon>
    </lineage>
</organism>